<dbReference type="RefSeq" id="WP_366534502.1">
    <property type="nucleotide sequence ID" value="NZ_LHQV01000019.1"/>
</dbReference>
<comment type="caution">
    <text evidence="1">The sequence shown here is derived from an EMBL/GenBank/DDBJ whole genome shotgun (WGS) entry which is preliminary data.</text>
</comment>
<organism evidence="1 2">
    <name type="scientific">Vibrio parahaemolyticus</name>
    <dbReference type="NCBI Taxonomy" id="670"/>
    <lineage>
        <taxon>Bacteria</taxon>
        <taxon>Pseudomonadati</taxon>
        <taxon>Pseudomonadota</taxon>
        <taxon>Gammaproteobacteria</taxon>
        <taxon>Vibrionales</taxon>
        <taxon>Vibrionaceae</taxon>
        <taxon>Vibrio</taxon>
    </lineage>
</organism>
<name>A0AAX0MB67_VIBPH</name>
<accession>A0AAX0MB67</accession>
<proteinExistence type="predicted"/>
<gene>
    <name evidence="1" type="ORF">AKG60_19410</name>
</gene>
<evidence type="ECO:0000313" key="2">
    <source>
        <dbReference type="Proteomes" id="UP000191946"/>
    </source>
</evidence>
<sequence>MNTDSMNSLEKSITRHVKELLNDDERIMTIGRVLIILNHPSLALQKFENIYNELDENGEVEDFFENRINLDSYYDFHQQLIQPEYSKMLNDAVLEKEPSLTHSLTHSLNEKQISVGDFIRRSCNLAYLEISKETLHEWLLSIQKDVEGKREELFSQIPTDISFFELCMMEKQMQSLQYEVDSVNDKKLIELKSSIENLKNSDVMKRNIALLRLILMTQVDKNLLRHLSK</sequence>
<dbReference type="EMBL" id="LHQV01000019">
    <property type="protein sequence ID" value="OQJ97703.1"/>
    <property type="molecule type" value="Genomic_DNA"/>
</dbReference>
<keyword evidence="2" id="KW-1185">Reference proteome</keyword>
<evidence type="ECO:0000313" key="1">
    <source>
        <dbReference type="EMBL" id="OQJ97703.1"/>
    </source>
</evidence>
<protein>
    <submittedName>
        <fullName evidence="1">Uncharacterized protein</fullName>
    </submittedName>
</protein>
<dbReference type="Proteomes" id="UP000191946">
    <property type="component" value="Unassembled WGS sequence"/>
</dbReference>
<reference evidence="1 2" key="1">
    <citation type="submission" date="2015-08" db="EMBL/GenBank/DDBJ databases">
        <title>Draft Genome Sequences of Vibrio parahaemolyticus Strains.</title>
        <authorList>
            <person name="Gonzalez-Escalona N."/>
            <person name="DePaola A."/>
        </authorList>
    </citation>
    <scope>NUCLEOTIDE SEQUENCE [LARGE SCALE GENOMIC DNA]</scope>
    <source>
        <strain evidence="1 2">CFSAN001621</strain>
    </source>
</reference>
<dbReference type="AlphaFoldDB" id="A0AAX0MB67"/>